<sequence length="102" mass="11655">MGGHDDLKIPHASAYNNYRQYPQLANLEKRLAHLGLKDPWIRNYVYLYNNPNYAHVKGQFKHFRTLLASGMKPGIAIAAGLIAVEEGYSYFKTGHTSWNSHH</sequence>
<evidence type="ECO:0000313" key="1">
    <source>
        <dbReference type="Proteomes" id="UP000095286"/>
    </source>
</evidence>
<accession>A0AC35TUI0</accession>
<dbReference type="WBParaSite" id="RSKR_0000439200.1">
    <property type="protein sequence ID" value="RSKR_0000439200.1"/>
    <property type="gene ID" value="RSKR_0000439200"/>
</dbReference>
<evidence type="ECO:0000313" key="2">
    <source>
        <dbReference type="WBParaSite" id="RSKR_0000439200.1"/>
    </source>
</evidence>
<proteinExistence type="predicted"/>
<name>A0AC35TUI0_9BILA</name>
<reference evidence="2" key="1">
    <citation type="submission" date="2016-11" db="UniProtKB">
        <authorList>
            <consortium name="WormBaseParasite"/>
        </authorList>
    </citation>
    <scope>IDENTIFICATION</scope>
    <source>
        <strain evidence="2">KR3021</strain>
    </source>
</reference>
<protein>
    <submittedName>
        <fullName evidence="2">NADH dehydrogenase [ubiquinone] 1 beta subcomplex subunit 3</fullName>
    </submittedName>
</protein>
<organism evidence="1 2">
    <name type="scientific">Rhabditophanes sp. KR3021</name>
    <dbReference type="NCBI Taxonomy" id="114890"/>
    <lineage>
        <taxon>Eukaryota</taxon>
        <taxon>Metazoa</taxon>
        <taxon>Ecdysozoa</taxon>
        <taxon>Nematoda</taxon>
        <taxon>Chromadorea</taxon>
        <taxon>Rhabditida</taxon>
        <taxon>Tylenchina</taxon>
        <taxon>Panagrolaimomorpha</taxon>
        <taxon>Strongyloidoidea</taxon>
        <taxon>Alloionematidae</taxon>
        <taxon>Rhabditophanes</taxon>
    </lineage>
</organism>
<dbReference type="Proteomes" id="UP000095286">
    <property type="component" value="Unplaced"/>
</dbReference>